<dbReference type="GO" id="GO:0140359">
    <property type="term" value="F:ABC-type transporter activity"/>
    <property type="evidence" value="ECO:0007669"/>
    <property type="project" value="InterPro"/>
</dbReference>
<evidence type="ECO:0000256" key="1">
    <source>
        <dbReference type="SAM" id="Phobius"/>
    </source>
</evidence>
<feature type="transmembrane region" description="Helical" evidence="1">
    <location>
        <begin position="177"/>
        <end position="200"/>
    </location>
</feature>
<dbReference type="GO" id="GO:0005886">
    <property type="term" value="C:plasma membrane"/>
    <property type="evidence" value="ECO:0007669"/>
    <property type="project" value="UniProtKB-SubCell"/>
</dbReference>
<evidence type="ECO:0000313" key="2">
    <source>
        <dbReference type="EMBL" id="AWM76306.1"/>
    </source>
</evidence>
<protein>
    <submittedName>
        <fullName evidence="2">ABC transporter permease</fullName>
    </submittedName>
</protein>
<reference evidence="3" key="1">
    <citation type="submission" date="2018-05" db="EMBL/GenBank/DDBJ databases">
        <title>Genome sequencing of Phenylobacterium sp. HYN0004.</title>
        <authorList>
            <person name="Yi H."/>
            <person name="Baek C."/>
        </authorList>
    </citation>
    <scope>NUCLEOTIDE SEQUENCE [LARGE SCALE GENOMIC DNA]</scope>
    <source>
        <strain evidence="3">HYN0004</strain>
    </source>
</reference>
<keyword evidence="3" id="KW-1185">Reference proteome</keyword>
<dbReference type="EMBL" id="CP029479">
    <property type="protein sequence ID" value="AWM76306.1"/>
    <property type="molecule type" value="Genomic_DNA"/>
</dbReference>
<keyword evidence="1" id="KW-0812">Transmembrane</keyword>
<dbReference type="RefSeq" id="WP_110448875.1">
    <property type="nucleotide sequence ID" value="NZ_CP029479.1"/>
</dbReference>
<dbReference type="PANTHER" id="PTHR43471:SF1">
    <property type="entry name" value="ABC TRANSPORTER PERMEASE PROTEIN NOSY-RELATED"/>
    <property type="match status" value="1"/>
</dbReference>
<dbReference type="KEGG" id="phb:HYN04_00155"/>
<feature type="transmembrane region" description="Helical" evidence="1">
    <location>
        <begin position="207"/>
        <end position="226"/>
    </location>
</feature>
<dbReference type="PANTHER" id="PTHR43471">
    <property type="entry name" value="ABC TRANSPORTER PERMEASE"/>
    <property type="match status" value="1"/>
</dbReference>
<keyword evidence="1" id="KW-1133">Transmembrane helix</keyword>
<feature type="transmembrane region" description="Helical" evidence="1">
    <location>
        <begin position="238"/>
        <end position="255"/>
    </location>
</feature>
<dbReference type="Pfam" id="PF12040">
    <property type="entry name" value="DUF3526"/>
    <property type="match status" value="1"/>
</dbReference>
<accession>A0A2Z3HQD7</accession>
<sequence>MSAVLRIAANELRLMARARVAQLAVALVVVLSAIAALTSISQGRESQEIRSRFQAQADREFDGQPARHPHRMVHYGHFVFRPLPALAGFDPGVDAFTGSTLFLEGHRQNSANFGDVRQSSLLVRFGQLTPAFVIQALGPLVLIFLGFGAIARERDSGLLRLHFAQGVTAGQVVLGKAAALSVVAGLILAPALAALAWLTITAGAAPVAALMLAAGYAAYLLVWVLVTTSVSALAPSSRTALATLVAAWALSAILAPRLATDIALLAAPHPTRLETDIAIQRDLKEIGDSHNPDDPYFNAFRASVLKTYGVARVEDLPVNYRGLIAMEGERLTSSLFERYAERQFNDQRRQSGLALALGLVSPTLAVRSLSMAASGTDLEGHRRFLRQAEAYRYAIVQRLNRLQAERLTYSDDSNRNSDPEAGRRVRIDPGAWSQTPDFVYRPASTTEALGAATPGLLLLGAWMAIAGGLAWTASRRLGRAGA</sequence>
<dbReference type="InterPro" id="IPR021913">
    <property type="entry name" value="DUF3526"/>
</dbReference>
<name>A0A2Z3HQD7_9CAUL</name>
<organism evidence="2 3">
    <name type="scientific">Phenylobacterium parvum</name>
    <dbReference type="NCBI Taxonomy" id="2201350"/>
    <lineage>
        <taxon>Bacteria</taxon>
        <taxon>Pseudomonadati</taxon>
        <taxon>Pseudomonadota</taxon>
        <taxon>Alphaproteobacteria</taxon>
        <taxon>Caulobacterales</taxon>
        <taxon>Caulobacteraceae</taxon>
        <taxon>Phenylobacterium</taxon>
    </lineage>
</organism>
<dbReference type="OrthoDB" id="184009at2"/>
<dbReference type="AlphaFoldDB" id="A0A2Z3HQD7"/>
<dbReference type="Proteomes" id="UP000247763">
    <property type="component" value="Chromosome"/>
</dbReference>
<feature type="transmembrane region" description="Helical" evidence="1">
    <location>
        <begin position="20"/>
        <end position="40"/>
    </location>
</feature>
<keyword evidence="1" id="KW-0472">Membrane</keyword>
<feature type="transmembrane region" description="Helical" evidence="1">
    <location>
        <begin position="448"/>
        <end position="471"/>
    </location>
</feature>
<gene>
    <name evidence="2" type="ORF">HYN04_00155</name>
</gene>
<feature type="transmembrane region" description="Helical" evidence="1">
    <location>
        <begin position="128"/>
        <end position="151"/>
    </location>
</feature>
<evidence type="ECO:0000313" key="3">
    <source>
        <dbReference type="Proteomes" id="UP000247763"/>
    </source>
</evidence>
<proteinExistence type="predicted"/>